<dbReference type="GO" id="GO:0006520">
    <property type="term" value="P:amino acid metabolic process"/>
    <property type="evidence" value="ECO:0007669"/>
    <property type="project" value="InterPro"/>
</dbReference>
<dbReference type="EMBL" id="UASK01000005">
    <property type="protein sequence ID" value="SPX41444.1"/>
    <property type="molecule type" value="Genomic_DNA"/>
</dbReference>
<dbReference type="Proteomes" id="UP000249936">
    <property type="component" value="Unassembled WGS sequence"/>
</dbReference>
<dbReference type="InterPro" id="IPR008286">
    <property type="entry name" value="Prn/Lys/Arg_de-COase_C"/>
</dbReference>
<reference evidence="2 3" key="1">
    <citation type="submission" date="2018-06" db="EMBL/GenBank/DDBJ databases">
        <authorList>
            <consortium name="Pathogen Informatics"/>
            <person name="Doyle S."/>
        </authorList>
    </citation>
    <scope>NUCLEOTIDE SEQUENCE [LARGE SCALE GENOMIC DNA]</scope>
    <source>
        <strain evidence="2 3">NCTC11872</strain>
    </source>
</reference>
<dbReference type="PANTHER" id="PTHR45229">
    <property type="entry name" value="CONSTITUTIVE ORNITHINE DECARBOXYLASE"/>
    <property type="match status" value="1"/>
</dbReference>
<name>A0A2X1PNC3_HAEIF</name>
<sequence length="148" mass="16892">MSYQLCIKNNEDRYKGYTIRQLCQEMHDLYVSRNVKQLQKDLFRKATLPEYVLNPHDANIELVRNKVELVPLTDIVGRVAAEGALPYPPGVLCVVPGERWSPTAQKYFLALEEGINTLPGFAPEIQGVYLQKDPDGRTRAYGYVLTDY</sequence>
<evidence type="ECO:0000313" key="3">
    <source>
        <dbReference type="Proteomes" id="UP000249936"/>
    </source>
</evidence>
<protein>
    <submittedName>
        <fullName evidence="2">Ornithine decarboxylase isozyme, inducible</fullName>
        <ecNumber evidence="2">4.1.1.17</ecNumber>
    </submittedName>
</protein>
<dbReference type="GO" id="GO:0005829">
    <property type="term" value="C:cytosol"/>
    <property type="evidence" value="ECO:0007669"/>
    <property type="project" value="TreeGrafter"/>
</dbReference>
<dbReference type="InterPro" id="IPR011193">
    <property type="entry name" value="Orn/lys/arg_de-COase"/>
</dbReference>
<dbReference type="InterPro" id="IPR036633">
    <property type="entry name" value="Prn/Lys/Arg_de-COase_C_sf"/>
</dbReference>
<gene>
    <name evidence="2" type="primary">speC_2</name>
    <name evidence="2" type="ORF">NCTC11872_01053</name>
</gene>
<dbReference type="PANTHER" id="PTHR45229:SF3">
    <property type="entry name" value="BIODEGRADATIVE ARGININE DECARBOXYLASE"/>
    <property type="match status" value="1"/>
</dbReference>
<evidence type="ECO:0000313" key="2">
    <source>
        <dbReference type="EMBL" id="SPX41444.1"/>
    </source>
</evidence>
<dbReference type="GO" id="GO:0004586">
    <property type="term" value="F:ornithine decarboxylase activity"/>
    <property type="evidence" value="ECO:0007669"/>
    <property type="project" value="UniProtKB-EC"/>
</dbReference>
<accession>A0A2X1PNC3</accession>
<dbReference type="AlphaFoldDB" id="A0A2X1PNC3"/>
<dbReference type="EC" id="4.1.1.17" evidence="2"/>
<dbReference type="SUPFAM" id="SSF55904">
    <property type="entry name" value="Ornithine decarboxylase C-terminal domain"/>
    <property type="match status" value="1"/>
</dbReference>
<dbReference type="Gene3D" id="3.90.100.10">
    <property type="entry name" value="Orn/Lys/Arg decarboxylase, C-terminal domain"/>
    <property type="match status" value="1"/>
</dbReference>
<organism evidence="2 3">
    <name type="scientific">Haemophilus influenzae</name>
    <dbReference type="NCBI Taxonomy" id="727"/>
    <lineage>
        <taxon>Bacteria</taxon>
        <taxon>Pseudomonadati</taxon>
        <taxon>Pseudomonadota</taxon>
        <taxon>Gammaproteobacteria</taxon>
        <taxon>Pasteurellales</taxon>
        <taxon>Pasteurellaceae</taxon>
        <taxon>Haemophilus</taxon>
    </lineage>
</organism>
<dbReference type="Pfam" id="PF03711">
    <property type="entry name" value="OKR_DC_1_C"/>
    <property type="match status" value="1"/>
</dbReference>
<evidence type="ECO:0000259" key="1">
    <source>
        <dbReference type="Pfam" id="PF03711"/>
    </source>
</evidence>
<dbReference type="GO" id="GO:0030170">
    <property type="term" value="F:pyridoxal phosphate binding"/>
    <property type="evidence" value="ECO:0007669"/>
    <property type="project" value="TreeGrafter"/>
</dbReference>
<proteinExistence type="predicted"/>
<feature type="domain" description="Orn/Lys/Arg decarboxylase C-terminal" evidence="1">
    <location>
        <begin position="7"/>
        <end position="132"/>
    </location>
</feature>
<keyword evidence="2" id="KW-0456">Lyase</keyword>